<dbReference type="Proteomes" id="UP000034492">
    <property type="component" value="Unassembled WGS sequence"/>
</dbReference>
<protein>
    <submittedName>
        <fullName evidence="1">Uncharacterized protein</fullName>
    </submittedName>
</protein>
<gene>
    <name evidence="1" type="ORF">US19_C0010G0017</name>
</gene>
<name>A0A0G0HCK6_9BACT</name>
<dbReference type="EMBL" id="LBSA01000010">
    <property type="protein sequence ID" value="KKQ09839.1"/>
    <property type="molecule type" value="Genomic_DNA"/>
</dbReference>
<accession>A0A0G0HCK6</accession>
<comment type="caution">
    <text evidence="1">The sequence shown here is derived from an EMBL/GenBank/DDBJ whole genome shotgun (WGS) entry which is preliminary data.</text>
</comment>
<sequence length="217" mass="24167">MRIFVYFILALTLTFTIFLAFKTQAAEESKSAKRLNVTQKYLKSLDSYRDLKSEKALKLLETATTRLTKAVEAGRRCLVEPDADLREACKDVLASDYSYAKQVYRLIKYYAIAEGKTVICVKADLGVGQVLLAKGFNSTIAAREATLGANPKETGRTKPLQVFLCADSKGQRKLRVQDGSGTWLPLSPEDKIRPELQINNLPGDERVSELETKVGLK</sequence>
<evidence type="ECO:0000313" key="2">
    <source>
        <dbReference type="Proteomes" id="UP000034492"/>
    </source>
</evidence>
<reference evidence="1 2" key="1">
    <citation type="journal article" date="2015" name="Nature">
        <title>rRNA introns, odd ribosomes, and small enigmatic genomes across a large radiation of phyla.</title>
        <authorList>
            <person name="Brown C.T."/>
            <person name="Hug L.A."/>
            <person name="Thomas B.C."/>
            <person name="Sharon I."/>
            <person name="Castelle C.J."/>
            <person name="Singh A."/>
            <person name="Wilkins M.J."/>
            <person name="Williams K.H."/>
            <person name="Banfield J.F."/>
        </authorList>
    </citation>
    <scope>NUCLEOTIDE SEQUENCE [LARGE SCALE GENOMIC DNA]</scope>
</reference>
<proteinExistence type="predicted"/>
<dbReference type="AlphaFoldDB" id="A0A0G0HCK6"/>
<evidence type="ECO:0000313" key="1">
    <source>
        <dbReference type="EMBL" id="KKQ09839.1"/>
    </source>
</evidence>
<organism evidence="1 2">
    <name type="scientific">Candidatus Daviesbacteria bacterium GW2011_GWB1_36_5</name>
    <dbReference type="NCBI Taxonomy" id="1618426"/>
    <lineage>
        <taxon>Bacteria</taxon>
        <taxon>Candidatus Daviesiibacteriota</taxon>
    </lineage>
</organism>